<accession>A0A9J6BHE3</accession>
<feature type="region of interest" description="Disordered" evidence="9">
    <location>
        <begin position="1"/>
        <end position="25"/>
    </location>
</feature>
<feature type="domain" description="C2H2-type" evidence="10">
    <location>
        <begin position="324"/>
        <end position="352"/>
    </location>
</feature>
<evidence type="ECO:0000259" key="10">
    <source>
        <dbReference type="PROSITE" id="PS50157"/>
    </source>
</evidence>
<protein>
    <recommendedName>
        <fullName evidence="10">C2H2-type domain-containing protein</fullName>
    </recommendedName>
</protein>
<gene>
    <name evidence="11" type="ORF">PVAND_017121</name>
</gene>
<keyword evidence="12" id="KW-1185">Reference proteome</keyword>
<evidence type="ECO:0000256" key="3">
    <source>
        <dbReference type="ARBA" id="ARBA00022771"/>
    </source>
</evidence>
<evidence type="ECO:0000256" key="1">
    <source>
        <dbReference type="ARBA" id="ARBA00004123"/>
    </source>
</evidence>
<dbReference type="Pfam" id="PF00096">
    <property type="entry name" value="zf-C2H2"/>
    <property type="match status" value="2"/>
</dbReference>
<evidence type="ECO:0000256" key="5">
    <source>
        <dbReference type="ARBA" id="ARBA00023015"/>
    </source>
</evidence>
<dbReference type="SUPFAM" id="SSF57667">
    <property type="entry name" value="beta-beta-alpha zinc fingers"/>
    <property type="match status" value="3"/>
</dbReference>
<dbReference type="AlphaFoldDB" id="A0A9J6BHE3"/>
<evidence type="ECO:0000256" key="4">
    <source>
        <dbReference type="ARBA" id="ARBA00022833"/>
    </source>
</evidence>
<dbReference type="PROSITE" id="PS00028">
    <property type="entry name" value="ZINC_FINGER_C2H2_1"/>
    <property type="match status" value="5"/>
</dbReference>
<name>A0A9J6BHE3_POLVA</name>
<dbReference type="GO" id="GO:0006357">
    <property type="term" value="P:regulation of transcription by RNA polymerase II"/>
    <property type="evidence" value="ECO:0007669"/>
    <property type="project" value="TreeGrafter"/>
</dbReference>
<proteinExistence type="predicted"/>
<reference evidence="11" key="1">
    <citation type="submission" date="2021-03" db="EMBL/GenBank/DDBJ databases">
        <title>Chromosome level genome of the anhydrobiotic midge Polypedilum vanderplanki.</title>
        <authorList>
            <person name="Yoshida Y."/>
            <person name="Kikawada T."/>
            <person name="Gusev O."/>
        </authorList>
    </citation>
    <scope>NUCLEOTIDE SEQUENCE</scope>
    <source>
        <strain evidence="11">NIAS01</strain>
        <tissue evidence="11">Whole body or cell culture</tissue>
    </source>
</reference>
<organism evidence="11 12">
    <name type="scientific">Polypedilum vanderplanki</name>
    <name type="common">Sleeping chironomid midge</name>
    <dbReference type="NCBI Taxonomy" id="319348"/>
    <lineage>
        <taxon>Eukaryota</taxon>
        <taxon>Metazoa</taxon>
        <taxon>Ecdysozoa</taxon>
        <taxon>Arthropoda</taxon>
        <taxon>Hexapoda</taxon>
        <taxon>Insecta</taxon>
        <taxon>Pterygota</taxon>
        <taxon>Neoptera</taxon>
        <taxon>Endopterygota</taxon>
        <taxon>Diptera</taxon>
        <taxon>Nematocera</taxon>
        <taxon>Chironomoidea</taxon>
        <taxon>Chironomidae</taxon>
        <taxon>Chironominae</taxon>
        <taxon>Polypedilum</taxon>
        <taxon>Polypedilum</taxon>
    </lineage>
</organism>
<evidence type="ECO:0000256" key="9">
    <source>
        <dbReference type="SAM" id="MobiDB-lite"/>
    </source>
</evidence>
<dbReference type="InterPro" id="IPR013087">
    <property type="entry name" value="Znf_C2H2_type"/>
</dbReference>
<dbReference type="PANTHER" id="PTHR46179">
    <property type="entry name" value="ZINC FINGER PROTEIN"/>
    <property type="match status" value="1"/>
</dbReference>
<dbReference type="PANTHER" id="PTHR46179:SF13">
    <property type="entry name" value="C2H2-TYPE DOMAIN-CONTAINING PROTEIN"/>
    <property type="match status" value="1"/>
</dbReference>
<evidence type="ECO:0000313" key="11">
    <source>
        <dbReference type="EMBL" id="KAG5669229.1"/>
    </source>
</evidence>
<dbReference type="SMART" id="SM00355">
    <property type="entry name" value="ZnF_C2H2"/>
    <property type="match status" value="9"/>
</dbReference>
<keyword evidence="7" id="KW-0539">Nucleus</keyword>
<evidence type="ECO:0000256" key="6">
    <source>
        <dbReference type="ARBA" id="ARBA00023163"/>
    </source>
</evidence>
<evidence type="ECO:0000256" key="8">
    <source>
        <dbReference type="PROSITE-ProRule" id="PRU00042"/>
    </source>
</evidence>
<dbReference type="Proteomes" id="UP001107558">
    <property type="component" value="Chromosome 4"/>
</dbReference>
<keyword evidence="2" id="KW-0479">Metal-binding</keyword>
<feature type="domain" description="C2H2-type" evidence="10">
    <location>
        <begin position="381"/>
        <end position="411"/>
    </location>
</feature>
<evidence type="ECO:0000256" key="2">
    <source>
        <dbReference type="ARBA" id="ARBA00022723"/>
    </source>
</evidence>
<dbReference type="OrthoDB" id="10260596at2759"/>
<dbReference type="InterPro" id="IPR051061">
    <property type="entry name" value="Zinc_finger_trans_reg"/>
</dbReference>
<sequence length="537" mass="63691">MPRKKGGKKKSLTRTSDVSQPEAVSEEQLKIKSWLDEVCCNIDNFDVTEIPEIDETEIDLDENECNLKELEKPLSILLRKQPDSKIRKLIKIECEWEKCQFETINEKTYFNHVYNHLKEEQTEIIKCKWNLCRFETLDQDEFIRHLDFHAYHTKLKTFGYAITNIISALPVCQNDSKIRNTIPIIPQKYFCHWNNCNESYLTFMDFVKHVNRHISEYQNVVTSPWKHSDRIRMKDLRVKCKWNDCGNRELPNVFELKRHLRTHTNEKLIGCSNCGHLFANKNLFVNHCVRQVVGQRTFKCAECKKLYPTEKLLNDHIRVHVNKYQCSICGLSVQKKSVLARHIRYRHVTDKSFACDECDYKGTTKRDLDSHSNRHKKGDFYKCDVFQCNYSCRTMMALKRHDAREHLGQPAYYICHIHGCYKKFLRGYLLTKHLKSDHDFILAPGHSRFIYKQDEDGFYRLQTKRVENLKEAKLISSKVDVKIGYEIESITKNSNNVLIKIKEVDDEKMEIDEERIARKKDINDFAIVKSYRQKLKK</sequence>
<evidence type="ECO:0000256" key="7">
    <source>
        <dbReference type="ARBA" id="ARBA00023242"/>
    </source>
</evidence>
<dbReference type="Gene3D" id="3.30.160.60">
    <property type="entry name" value="Classic Zinc Finger"/>
    <property type="match status" value="3"/>
</dbReference>
<comment type="subcellular location">
    <subcellularLocation>
        <location evidence="1">Nucleus</location>
    </subcellularLocation>
</comment>
<evidence type="ECO:0000313" key="12">
    <source>
        <dbReference type="Proteomes" id="UP001107558"/>
    </source>
</evidence>
<dbReference type="PROSITE" id="PS50157">
    <property type="entry name" value="ZINC_FINGER_C2H2_2"/>
    <property type="match status" value="3"/>
</dbReference>
<feature type="compositionally biased region" description="Basic residues" evidence="9">
    <location>
        <begin position="1"/>
        <end position="12"/>
    </location>
</feature>
<dbReference type="GO" id="GO:0008270">
    <property type="term" value="F:zinc ion binding"/>
    <property type="evidence" value="ECO:0007669"/>
    <property type="project" value="UniProtKB-KW"/>
</dbReference>
<dbReference type="InterPro" id="IPR036236">
    <property type="entry name" value="Znf_C2H2_sf"/>
</dbReference>
<keyword evidence="6" id="KW-0804">Transcription</keyword>
<keyword evidence="4" id="KW-0862">Zinc</keyword>
<dbReference type="GO" id="GO:0005634">
    <property type="term" value="C:nucleus"/>
    <property type="evidence" value="ECO:0007669"/>
    <property type="project" value="UniProtKB-SubCell"/>
</dbReference>
<dbReference type="EMBL" id="JADBJN010000004">
    <property type="protein sequence ID" value="KAG5669229.1"/>
    <property type="molecule type" value="Genomic_DNA"/>
</dbReference>
<keyword evidence="3 8" id="KW-0863">Zinc-finger</keyword>
<keyword evidence="5" id="KW-0805">Transcription regulation</keyword>
<comment type="caution">
    <text evidence="11">The sequence shown here is derived from an EMBL/GenBank/DDBJ whole genome shotgun (WGS) entry which is preliminary data.</text>
</comment>
<feature type="domain" description="C2H2-type" evidence="10">
    <location>
        <begin position="298"/>
        <end position="325"/>
    </location>
</feature>